<proteinExistence type="predicted"/>
<dbReference type="OrthoDB" id="4943146at2"/>
<gene>
    <name evidence="1" type="ORF">FJ657_05375</name>
</gene>
<keyword evidence="2" id="KW-1185">Reference proteome</keyword>
<name>A0A506YA86_9MICO</name>
<protein>
    <submittedName>
        <fullName evidence="1">Uncharacterized protein</fullName>
    </submittedName>
</protein>
<reference evidence="1 2" key="1">
    <citation type="submission" date="2019-06" db="EMBL/GenBank/DDBJ databases">
        <authorList>
            <person name="Li F."/>
        </authorList>
    </citation>
    <scope>NUCLEOTIDE SEQUENCE [LARGE SCALE GENOMIC DNA]</scope>
    <source>
        <strain evidence="1 2">10F1D-1</strain>
    </source>
</reference>
<evidence type="ECO:0000313" key="2">
    <source>
        <dbReference type="Proteomes" id="UP000316252"/>
    </source>
</evidence>
<accession>A0A506YA86</accession>
<dbReference type="EMBL" id="VHQG01000001">
    <property type="protein sequence ID" value="TPW78058.1"/>
    <property type="molecule type" value="Genomic_DNA"/>
</dbReference>
<dbReference type="AlphaFoldDB" id="A0A506YA86"/>
<comment type="caution">
    <text evidence="1">The sequence shown here is derived from an EMBL/GenBank/DDBJ whole genome shotgun (WGS) entry which is preliminary data.</text>
</comment>
<dbReference type="Proteomes" id="UP000316252">
    <property type="component" value="Unassembled WGS sequence"/>
</dbReference>
<evidence type="ECO:0000313" key="1">
    <source>
        <dbReference type="EMBL" id="TPW78058.1"/>
    </source>
</evidence>
<sequence>MGTNRRYAHHYDRLMDQRILEGIARDGELQGLTNEEIGIGKYPLTRDPNPSDVKAWVRFGSVPIVVDAQVVAWTPAAMAIRFTVAGVEYKTWVWAGAVSDVRPARQGR</sequence>
<organism evidence="1 2">
    <name type="scientific">Schumannella soli</name>
    <dbReference type="NCBI Taxonomy" id="2590779"/>
    <lineage>
        <taxon>Bacteria</taxon>
        <taxon>Bacillati</taxon>
        <taxon>Actinomycetota</taxon>
        <taxon>Actinomycetes</taxon>
        <taxon>Micrococcales</taxon>
        <taxon>Microbacteriaceae</taxon>
        <taxon>Schumannella</taxon>
    </lineage>
</organism>